<dbReference type="EMBL" id="MF417839">
    <property type="protein sequence ID" value="ASN67384.1"/>
    <property type="molecule type" value="Genomic_DNA"/>
</dbReference>
<proteinExistence type="predicted"/>
<accession>A0A2H4JGG9</accession>
<name>A0A2H4JGG9_9CAUD</name>
<reference evidence="2" key="1">
    <citation type="submission" date="2017-06" db="EMBL/GenBank/DDBJ databases">
        <title>Novel phages from South African skin metaviromes.</title>
        <authorList>
            <person name="van Zyl L.J."/>
            <person name="Abrahams Y."/>
            <person name="Stander E.A."/>
            <person name="Kirby B.M."/>
            <person name="Clavaud C."/>
            <person name="Farcet C."/>
            <person name="Breton L."/>
            <person name="Trindade M.I."/>
        </authorList>
    </citation>
    <scope>NUCLEOTIDE SEQUENCE</scope>
</reference>
<evidence type="ECO:0000313" key="1">
    <source>
        <dbReference type="EMBL" id="ASN67384.1"/>
    </source>
</evidence>
<protein>
    <submittedName>
        <fullName evidence="2">Uncharacterized protein</fullName>
    </submittedName>
</protein>
<sequence>MERVMETKHTPGPWSYWSGYNHVDKIEAQVTAEDGDIVIASYNHLIAEGEANAKLMAMSPQLLLALVDAVTIFRGLVDVVPVLRERVEAYDNLIASATA</sequence>
<gene>
    <name evidence="1" type="ORF">2AX2_13</name>
    <name evidence="2" type="ORF">3S7_13</name>
</gene>
<evidence type="ECO:0000313" key="2">
    <source>
        <dbReference type="EMBL" id="ASN71691.1"/>
    </source>
</evidence>
<dbReference type="EMBL" id="MF417931">
    <property type="protein sequence ID" value="ASN71691.1"/>
    <property type="molecule type" value="Genomic_DNA"/>
</dbReference>
<organism evidence="2">
    <name type="scientific">uncultured Caudovirales phage</name>
    <dbReference type="NCBI Taxonomy" id="2100421"/>
    <lineage>
        <taxon>Viruses</taxon>
        <taxon>Duplodnaviria</taxon>
        <taxon>Heunggongvirae</taxon>
        <taxon>Uroviricota</taxon>
        <taxon>Caudoviricetes</taxon>
        <taxon>Peduoviridae</taxon>
        <taxon>Maltschvirus</taxon>
        <taxon>Maltschvirus maltsch</taxon>
    </lineage>
</organism>